<evidence type="ECO:0000313" key="18">
    <source>
        <dbReference type="EMBL" id="CAD9241818.1"/>
    </source>
</evidence>
<dbReference type="EMBL" id="HBGJ01000206">
    <property type="protein sequence ID" value="CAD9241815.1"/>
    <property type="molecule type" value="Transcribed_RNA"/>
</dbReference>
<dbReference type="SUPFAM" id="SSF51197">
    <property type="entry name" value="Clavaminate synthase-like"/>
    <property type="match status" value="1"/>
</dbReference>
<dbReference type="InterPro" id="IPR050411">
    <property type="entry name" value="AlphaKG_dependent_hydroxylases"/>
</dbReference>
<dbReference type="EMBL" id="HBGJ01000211">
    <property type="protein sequence ID" value="CAD9241820.1"/>
    <property type="molecule type" value="Transcribed_RNA"/>
</dbReference>
<protein>
    <recommendedName>
        <fullName evidence="3">TauD/TfdA-like domain-containing protein</fullName>
    </recommendedName>
</protein>
<name>A0A6U4CAC8_9STRA</name>
<keyword evidence="2" id="KW-0045">Antibiotic biosynthesis</keyword>
<dbReference type="EMBL" id="HBGJ01000217">
    <property type="protein sequence ID" value="CAD9241825.1"/>
    <property type="molecule type" value="Transcribed_RNA"/>
</dbReference>
<reference evidence="17" key="1">
    <citation type="submission" date="2021-01" db="EMBL/GenBank/DDBJ databases">
        <authorList>
            <person name="Corre E."/>
            <person name="Pelletier E."/>
            <person name="Niang G."/>
            <person name="Scheremetjew M."/>
            <person name="Finn R."/>
            <person name="Kale V."/>
            <person name="Holt S."/>
            <person name="Cochrane G."/>
            <person name="Meng A."/>
            <person name="Brown T."/>
            <person name="Cohen L."/>
        </authorList>
    </citation>
    <scope>NUCLEOTIDE SEQUENCE</scope>
    <source>
        <strain evidence="17">CCMP2877</strain>
    </source>
</reference>
<dbReference type="EMBL" id="HBGJ01000208">
    <property type="protein sequence ID" value="CAD9241817.1"/>
    <property type="molecule type" value="Transcribed_RNA"/>
</dbReference>
<evidence type="ECO:0000313" key="25">
    <source>
        <dbReference type="EMBL" id="CAD9241825.1"/>
    </source>
</evidence>
<dbReference type="Pfam" id="PF02668">
    <property type="entry name" value="TauD"/>
    <property type="match status" value="1"/>
</dbReference>
<evidence type="ECO:0000313" key="10">
    <source>
        <dbReference type="EMBL" id="CAD9241809.1"/>
    </source>
</evidence>
<dbReference type="GO" id="GO:0016491">
    <property type="term" value="F:oxidoreductase activity"/>
    <property type="evidence" value="ECO:0007669"/>
    <property type="project" value="UniProtKB-KW"/>
</dbReference>
<dbReference type="EMBL" id="HBGJ01000207">
    <property type="protein sequence ID" value="CAD9241816.1"/>
    <property type="molecule type" value="Transcribed_RNA"/>
</dbReference>
<dbReference type="EMBL" id="HBGJ01000195">
    <property type="protein sequence ID" value="CAD9241804.1"/>
    <property type="molecule type" value="Transcribed_RNA"/>
</dbReference>
<dbReference type="EMBL" id="HBGJ01000196">
    <property type="protein sequence ID" value="CAD9241805.1"/>
    <property type="molecule type" value="Transcribed_RNA"/>
</dbReference>
<dbReference type="EMBL" id="HBGJ01000198">
    <property type="protein sequence ID" value="CAD9241807.1"/>
    <property type="molecule type" value="Transcribed_RNA"/>
</dbReference>
<dbReference type="EMBL" id="HBGJ01000205">
    <property type="protein sequence ID" value="CAD9241814.1"/>
    <property type="molecule type" value="Transcribed_RNA"/>
</dbReference>
<evidence type="ECO:0000313" key="24">
    <source>
        <dbReference type="EMBL" id="CAD9241824.1"/>
    </source>
</evidence>
<evidence type="ECO:0000313" key="19">
    <source>
        <dbReference type="EMBL" id="CAD9241819.1"/>
    </source>
</evidence>
<dbReference type="EMBL" id="HBGJ01000219">
    <property type="protein sequence ID" value="CAD9241827.1"/>
    <property type="molecule type" value="Transcribed_RNA"/>
</dbReference>
<dbReference type="EMBL" id="HBGJ01000209">
    <property type="protein sequence ID" value="CAD9241818.1"/>
    <property type="molecule type" value="Transcribed_RNA"/>
</dbReference>
<dbReference type="EMBL" id="HBGJ01000212">
    <property type="protein sequence ID" value="CAD9241821.1"/>
    <property type="molecule type" value="Transcribed_RNA"/>
</dbReference>
<dbReference type="EMBL" id="HBGJ01000203">
    <property type="protein sequence ID" value="CAD9241812.1"/>
    <property type="molecule type" value="Transcribed_RNA"/>
</dbReference>
<dbReference type="PANTHER" id="PTHR10696">
    <property type="entry name" value="GAMMA-BUTYROBETAINE HYDROXYLASE-RELATED"/>
    <property type="match status" value="1"/>
</dbReference>
<dbReference type="EMBL" id="HBGJ01000214">
    <property type="protein sequence ID" value="CAD9241823.1"/>
    <property type="molecule type" value="Transcribed_RNA"/>
</dbReference>
<evidence type="ECO:0000313" key="23">
    <source>
        <dbReference type="EMBL" id="CAD9241823.1"/>
    </source>
</evidence>
<dbReference type="InterPro" id="IPR042098">
    <property type="entry name" value="TauD-like_sf"/>
</dbReference>
<evidence type="ECO:0000313" key="12">
    <source>
        <dbReference type="EMBL" id="CAD9241811.1"/>
    </source>
</evidence>
<dbReference type="EMBL" id="HBGJ01000200">
    <property type="protein sequence ID" value="CAD9241809.1"/>
    <property type="molecule type" value="Transcribed_RNA"/>
</dbReference>
<evidence type="ECO:0000313" key="17">
    <source>
        <dbReference type="EMBL" id="CAD9241817.1"/>
    </source>
</evidence>
<evidence type="ECO:0000313" key="21">
    <source>
        <dbReference type="EMBL" id="CAD9241821.1"/>
    </source>
</evidence>
<sequence length="390" mass="42932">MRLLVRLALAGAAVALTIALLRRRSSRGARVGYVSLVAQGLHYWSRPHAGVVPTAPITSRAAWIGAELAQQPELWRHEVTPAEAAALHRAVAAAEATGKAMGMLSAADFPVGAEWLARIAALRRELMHGLGFFVLRGLPVGEWSTAQQELAYWGLGLHLGLPGAQNNEGDLLGHVRDIGGDASTERQYKTRAEVLFHCDAADAVGLLMVQAAKDGGTSRLVSSASVFNRLLRDAPDVAPRLFRPLPMDTRGGGGVDWVRIEPLRVDTAGTLRTFYHTGYFRSVERFPSARPFMDSAALDAYDATASDPELHLDMELQPGDLQLVSNHFILHARTAYEDYEEPGRKRHLLRLWLSFDDPSIIWRDRLSKFGHLLTFTCRMVNHKVRNSLGL</sequence>
<evidence type="ECO:0000313" key="22">
    <source>
        <dbReference type="EMBL" id="CAD9241822.1"/>
    </source>
</evidence>
<evidence type="ECO:0000313" key="7">
    <source>
        <dbReference type="EMBL" id="CAD9241806.1"/>
    </source>
</evidence>
<evidence type="ECO:0000313" key="15">
    <source>
        <dbReference type="EMBL" id="CAD9241815.1"/>
    </source>
</evidence>
<dbReference type="PANTHER" id="PTHR10696:SF56">
    <property type="entry name" value="TAUD_TFDA-LIKE DOMAIN-CONTAINING PROTEIN"/>
    <property type="match status" value="1"/>
</dbReference>
<dbReference type="InterPro" id="IPR003819">
    <property type="entry name" value="TauD/TfdA-like"/>
</dbReference>
<dbReference type="Gene3D" id="3.60.130.10">
    <property type="entry name" value="Clavaminate synthase-like"/>
    <property type="match status" value="1"/>
</dbReference>
<evidence type="ECO:0000313" key="20">
    <source>
        <dbReference type="EMBL" id="CAD9241820.1"/>
    </source>
</evidence>
<evidence type="ECO:0000313" key="8">
    <source>
        <dbReference type="EMBL" id="CAD9241807.1"/>
    </source>
</evidence>
<dbReference type="EMBL" id="HBGJ01000213">
    <property type="protein sequence ID" value="CAD9241822.1"/>
    <property type="molecule type" value="Transcribed_RNA"/>
</dbReference>
<dbReference type="EMBL" id="HBGJ01000194">
    <property type="protein sequence ID" value="CAD9241803.1"/>
    <property type="molecule type" value="Transcribed_RNA"/>
</dbReference>
<evidence type="ECO:0000256" key="2">
    <source>
        <dbReference type="ARBA" id="ARBA00023194"/>
    </source>
</evidence>
<evidence type="ECO:0000313" key="6">
    <source>
        <dbReference type="EMBL" id="CAD9241805.1"/>
    </source>
</evidence>
<evidence type="ECO:0000313" key="27">
    <source>
        <dbReference type="EMBL" id="CAD9241827.1"/>
    </source>
</evidence>
<accession>A0A6U4CAC8</accession>
<organism evidence="17">
    <name type="scientific">Phaeomonas parva</name>
    <dbReference type="NCBI Taxonomy" id="124430"/>
    <lineage>
        <taxon>Eukaryota</taxon>
        <taxon>Sar</taxon>
        <taxon>Stramenopiles</taxon>
        <taxon>Ochrophyta</taxon>
        <taxon>Pinguiophyceae</taxon>
        <taxon>Pinguiochrysidales</taxon>
        <taxon>Pinguiochrysidaceae</taxon>
        <taxon>Phaeomonas</taxon>
    </lineage>
</organism>
<dbReference type="EMBL" id="HBGJ01000210">
    <property type="protein sequence ID" value="CAD9241819.1"/>
    <property type="molecule type" value="Transcribed_RNA"/>
</dbReference>
<evidence type="ECO:0000313" key="26">
    <source>
        <dbReference type="EMBL" id="CAD9241826.1"/>
    </source>
</evidence>
<evidence type="ECO:0000259" key="3">
    <source>
        <dbReference type="Pfam" id="PF02668"/>
    </source>
</evidence>
<evidence type="ECO:0000313" key="11">
    <source>
        <dbReference type="EMBL" id="CAD9241810.1"/>
    </source>
</evidence>
<evidence type="ECO:0000313" key="16">
    <source>
        <dbReference type="EMBL" id="CAD9241816.1"/>
    </source>
</evidence>
<dbReference type="AlphaFoldDB" id="A0A6U4CAC8"/>
<keyword evidence="1" id="KW-0560">Oxidoreductase</keyword>
<dbReference type="EMBL" id="HBGJ01000197">
    <property type="protein sequence ID" value="CAD9241806.1"/>
    <property type="molecule type" value="Transcribed_RNA"/>
</dbReference>
<evidence type="ECO:0000313" key="13">
    <source>
        <dbReference type="EMBL" id="CAD9241812.1"/>
    </source>
</evidence>
<evidence type="ECO:0000313" key="4">
    <source>
        <dbReference type="EMBL" id="CAD9241803.1"/>
    </source>
</evidence>
<dbReference type="EMBL" id="HBGJ01000199">
    <property type="protein sequence ID" value="CAD9241808.1"/>
    <property type="molecule type" value="Transcribed_RNA"/>
</dbReference>
<dbReference type="EMBL" id="HBGJ01000201">
    <property type="protein sequence ID" value="CAD9241810.1"/>
    <property type="molecule type" value="Transcribed_RNA"/>
</dbReference>
<evidence type="ECO:0000313" key="9">
    <source>
        <dbReference type="EMBL" id="CAD9241808.1"/>
    </source>
</evidence>
<proteinExistence type="predicted"/>
<evidence type="ECO:0000313" key="5">
    <source>
        <dbReference type="EMBL" id="CAD9241804.1"/>
    </source>
</evidence>
<dbReference type="EMBL" id="HBGJ01000202">
    <property type="protein sequence ID" value="CAD9241811.1"/>
    <property type="molecule type" value="Transcribed_RNA"/>
</dbReference>
<evidence type="ECO:0000313" key="14">
    <source>
        <dbReference type="EMBL" id="CAD9241814.1"/>
    </source>
</evidence>
<gene>
    <name evidence="4" type="ORF">PPAR1163_LOCUS145</name>
    <name evidence="5" type="ORF">PPAR1163_LOCUS146</name>
    <name evidence="6" type="ORF">PPAR1163_LOCUS147</name>
    <name evidence="7" type="ORF">PPAR1163_LOCUS148</name>
    <name evidence="8" type="ORF">PPAR1163_LOCUS149</name>
    <name evidence="9" type="ORF">PPAR1163_LOCUS150</name>
    <name evidence="10" type="ORF">PPAR1163_LOCUS151</name>
    <name evidence="11" type="ORF">PPAR1163_LOCUS152</name>
    <name evidence="12" type="ORF">PPAR1163_LOCUS153</name>
    <name evidence="13" type="ORF">PPAR1163_LOCUS154</name>
    <name evidence="14" type="ORF">PPAR1163_LOCUS156</name>
    <name evidence="15" type="ORF">PPAR1163_LOCUS157</name>
    <name evidence="16" type="ORF">PPAR1163_LOCUS158</name>
    <name evidence="17" type="ORF">PPAR1163_LOCUS159</name>
    <name evidence="18" type="ORF">PPAR1163_LOCUS160</name>
    <name evidence="19" type="ORF">PPAR1163_LOCUS161</name>
    <name evidence="20" type="ORF">PPAR1163_LOCUS162</name>
    <name evidence="21" type="ORF">PPAR1163_LOCUS163</name>
    <name evidence="22" type="ORF">PPAR1163_LOCUS164</name>
    <name evidence="23" type="ORF">PPAR1163_LOCUS165</name>
    <name evidence="24" type="ORF">PPAR1163_LOCUS166</name>
    <name evidence="25" type="ORF">PPAR1163_LOCUS167</name>
    <name evidence="26" type="ORF">PPAR1163_LOCUS168</name>
    <name evidence="27" type="ORF">PPAR1163_LOCUS169</name>
</gene>
<dbReference type="EMBL" id="HBGJ01000218">
    <property type="protein sequence ID" value="CAD9241826.1"/>
    <property type="molecule type" value="Transcribed_RNA"/>
</dbReference>
<dbReference type="GO" id="GO:0017000">
    <property type="term" value="P:antibiotic biosynthetic process"/>
    <property type="evidence" value="ECO:0007669"/>
    <property type="project" value="UniProtKB-KW"/>
</dbReference>
<evidence type="ECO:0000256" key="1">
    <source>
        <dbReference type="ARBA" id="ARBA00023002"/>
    </source>
</evidence>
<feature type="domain" description="TauD/TfdA-like" evidence="3">
    <location>
        <begin position="108"/>
        <end position="352"/>
    </location>
</feature>
<dbReference type="EMBL" id="HBGJ01000216">
    <property type="protein sequence ID" value="CAD9241824.1"/>
    <property type="molecule type" value="Transcribed_RNA"/>
</dbReference>